<reference evidence="1 2" key="1">
    <citation type="submission" date="2020-07" db="EMBL/GenBank/DDBJ databases">
        <authorList>
            <person name="Feng X."/>
        </authorList>
    </citation>
    <scope>NUCLEOTIDE SEQUENCE [LARGE SCALE GENOMIC DNA]</scope>
    <source>
        <strain evidence="1 2">JCM14086</strain>
    </source>
</reference>
<dbReference type="Proteomes" id="UP000525652">
    <property type="component" value="Unassembled WGS sequence"/>
</dbReference>
<dbReference type="AlphaFoldDB" id="A0A7X1E2U9"/>
<comment type="caution">
    <text evidence="1">The sequence shown here is derived from an EMBL/GenBank/DDBJ whole genome shotgun (WGS) entry which is preliminary data.</text>
</comment>
<sequence length="122" mass="13966">MSEIQSRSQLESGCPKLILPDVLGAALWDSVVEVEMKYRIVNESTIDDLLERHYNPPTYSKDFSEGDFSKEYWEVHAFIKDALLNIGTAPISGNYDDRDFSMNEDYIDSRGISIQVITRLIK</sequence>
<evidence type="ECO:0000313" key="2">
    <source>
        <dbReference type="Proteomes" id="UP000525652"/>
    </source>
</evidence>
<name>A0A7X1E2U9_9BACT</name>
<organism evidence="1 2">
    <name type="scientific">Puniceicoccus vermicola</name>
    <dbReference type="NCBI Taxonomy" id="388746"/>
    <lineage>
        <taxon>Bacteria</taxon>
        <taxon>Pseudomonadati</taxon>
        <taxon>Verrucomicrobiota</taxon>
        <taxon>Opitutia</taxon>
        <taxon>Puniceicoccales</taxon>
        <taxon>Puniceicoccaceae</taxon>
        <taxon>Puniceicoccus</taxon>
    </lineage>
</organism>
<accession>A0A7X1E2U9</accession>
<protein>
    <submittedName>
        <fullName evidence="1">Uncharacterized protein</fullName>
    </submittedName>
</protein>
<proteinExistence type="predicted"/>
<dbReference type="EMBL" id="JACHVA010000008">
    <property type="protein sequence ID" value="MBC2600258.1"/>
    <property type="molecule type" value="Genomic_DNA"/>
</dbReference>
<dbReference type="RefSeq" id="WP_185691014.1">
    <property type="nucleotide sequence ID" value="NZ_JACHVA010000008.1"/>
</dbReference>
<evidence type="ECO:0000313" key="1">
    <source>
        <dbReference type="EMBL" id="MBC2600258.1"/>
    </source>
</evidence>
<gene>
    <name evidence="1" type="ORF">H5P30_00520</name>
</gene>
<keyword evidence="2" id="KW-1185">Reference proteome</keyword>